<dbReference type="RefSeq" id="WP_320689623.1">
    <property type="nucleotide sequence ID" value="NZ_JAXBLV010000238.1"/>
</dbReference>
<accession>A0ABU5F741</accession>
<gene>
    <name evidence="1" type="ORF">R5W23_004921</name>
</gene>
<evidence type="ECO:0000313" key="1">
    <source>
        <dbReference type="EMBL" id="MDY3563418.1"/>
    </source>
</evidence>
<reference evidence="2" key="1">
    <citation type="journal article" date="2023" name="Mar. Drugs">
        <title>Gemmata algarum, a Novel Planctomycete Isolated from an Algal Mat, Displays Antimicrobial Activity.</title>
        <authorList>
            <person name="Kumar G."/>
            <person name="Kallscheuer N."/>
            <person name="Kashif M."/>
            <person name="Ahamad S."/>
            <person name="Jagadeeshwari U."/>
            <person name="Pannikurungottu S."/>
            <person name="Haufschild T."/>
            <person name="Kabuu M."/>
            <person name="Sasikala C."/>
            <person name="Jogler C."/>
            <person name="Ramana C."/>
        </authorList>
    </citation>
    <scope>NUCLEOTIDE SEQUENCE [LARGE SCALE GENOMIC DNA]</scope>
    <source>
        <strain evidence="2">JC673</strain>
    </source>
</reference>
<evidence type="ECO:0000313" key="2">
    <source>
        <dbReference type="Proteomes" id="UP001272242"/>
    </source>
</evidence>
<keyword evidence="2" id="KW-1185">Reference proteome</keyword>
<dbReference type="EMBL" id="JAXBLV010000238">
    <property type="protein sequence ID" value="MDY3563418.1"/>
    <property type="molecule type" value="Genomic_DNA"/>
</dbReference>
<comment type="caution">
    <text evidence="1">The sequence shown here is derived from an EMBL/GenBank/DDBJ whole genome shotgun (WGS) entry which is preliminary data.</text>
</comment>
<organism evidence="1 2">
    <name type="scientific">Gemmata algarum</name>
    <dbReference type="NCBI Taxonomy" id="2975278"/>
    <lineage>
        <taxon>Bacteria</taxon>
        <taxon>Pseudomonadati</taxon>
        <taxon>Planctomycetota</taxon>
        <taxon>Planctomycetia</taxon>
        <taxon>Gemmatales</taxon>
        <taxon>Gemmataceae</taxon>
        <taxon>Gemmata</taxon>
    </lineage>
</organism>
<sequence>MSAPQADGDKGWVRLSRPAGRSVMVFGGPPADSPDTPHTEMMVQVTLSAQAHPDDVAAVLDRLQAAIKDATAATAGRISIEFALPEIVREATVR</sequence>
<name>A0ABU5F741_9BACT</name>
<proteinExistence type="predicted"/>
<dbReference type="Proteomes" id="UP001272242">
    <property type="component" value="Unassembled WGS sequence"/>
</dbReference>
<protein>
    <submittedName>
        <fullName evidence="1">Uncharacterized protein</fullName>
    </submittedName>
</protein>